<dbReference type="Proteomes" id="UP000245293">
    <property type="component" value="Unassembled WGS sequence"/>
</dbReference>
<evidence type="ECO:0000256" key="7">
    <source>
        <dbReference type="ARBA" id="ARBA00023237"/>
    </source>
</evidence>
<dbReference type="Gene3D" id="1.20.1600.10">
    <property type="entry name" value="Outer membrane efflux proteins (OEP)"/>
    <property type="match status" value="1"/>
</dbReference>
<dbReference type="InterPro" id="IPR051906">
    <property type="entry name" value="TolC-like"/>
</dbReference>
<gene>
    <name evidence="9" type="ORF">DFK10_12645</name>
</gene>
<proteinExistence type="inferred from homology"/>
<evidence type="ECO:0000256" key="2">
    <source>
        <dbReference type="ARBA" id="ARBA00007613"/>
    </source>
</evidence>
<feature type="signal peptide" evidence="8">
    <location>
        <begin position="1"/>
        <end position="22"/>
    </location>
</feature>
<dbReference type="NCBIfam" id="TIGR01844">
    <property type="entry name" value="type_I_sec_TolC"/>
    <property type="match status" value="1"/>
</dbReference>
<dbReference type="SUPFAM" id="SSF56954">
    <property type="entry name" value="Outer membrane efflux proteins (OEP)"/>
    <property type="match status" value="1"/>
</dbReference>
<name>A0A2V1P1I3_9RHOB</name>
<keyword evidence="6" id="KW-0472">Membrane</keyword>
<evidence type="ECO:0000256" key="3">
    <source>
        <dbReference type="ARBA" id="ARBA00022448"/>
    </source>
</evidence>
<dbReference type="EMBL" id="QETF01000016">
    <property type="protein sequence ID" value="PWG16186.1"/>
    <property type="molecule type" value="Genomic_DNA"/>
</dbReference>
<keyword evidence="8" id="KW-0732">Signal</keyword>
<evidence type="ECO:0000313" key="9">
    <source>
        <dbReference type="EMBL" id="PWG16186.1"/>
    </source>
</evidence>
<feature type="chain" id="PRO_5015971800" evidence="8">
    <location>
        <begin position="23"/>
        <end position="454"/>
    </location>
</feature>
<comment type="subcellular location">
    <subcellularLocation>
        <location evidence="1">Cell outer membrane</location>
    </subcellularLocation>
</comment>
<evidence type="ECO:0000313" key="10">
    <source>
        <dbReference type="Proteomes" id="UP000245293"/>
    </source>
</evidence>
<evidence type="ECO:0000256" key="4">
    <source>
        <dbReference type="ARBA" id="ARBA00022452"/>
    </source>
</evidence>
<reference evidence="10" key="1">
    <citation type="submission" date="2018-05" db="EMBL/GenBank/DDBJ databases">
        <authorList>
            <person name="Du Z."/>
            <person name="Wang X."/>
        </authorList>
    </citation>
    <scope>NUCLEOTIDE SEQUENCE [LARGE SCALE GENOMIC DNA]</scope>
    <source>
        <strain evidence="10">WDS4C29</strain>
    </source>
</reference>
<evidence type="ECO:0000256" key="5">
    <source>
        <dbReference type="ARBA" id="ARBA00022692"/>
    </source>
</evidence>
<comment type="caution">
    <text evidence="9">The sequence shown here is derived from an EMBL/GenBank/DDBJ whole genome shotgun (WGS) entry which is preliminary data.</text>
</comment>
<dbReference type="RefSeq" id="WP_109389403.1">
    <property type="nucleotide sequence ID" value="NZ_QETF01000016.1"/>
</dbReference>
<dbReference type="GO" id="GO:0009279">
    <property type="term" value="C:cell outer membrane"/>
    <property type="evidence" value="ECO:0007669"/>
    <property type="project" value="UniProtKB-SubCell"/>
</dbReference>
<dbReference type="GO" id="GO:1990281">
    <property type="term" value="C:efflux pump complex"/>
    <property type="evidence" value="ECO:0007669"/>
    <property type="project" value="TreeGrafter"/>
</dbReference>
<dbReference type="Pfam" id="PF02321">
    <property type="entry name" value="OEP"/>
    <property type="match status" value="2"/>
</dbReference>
<dbReference type="PANTHER" id="PTHR30026">
    <property type="entry name" value="OUTER MEMBRANE PROTEIN TOLC"/>
    <property type="match status" value="1"/>
</dbReference>
<evidence type="ECO:0000256" key="8">
    <source>
        <dbReference type="SAM" id="SignalP"/>
    </source>
</evidence>
<keyword evidence="3" id="KW-0813">Transport</keyword>
<comment type="similarity">
    <text evidence="2">Belongs to the outer membrane factor (OMF) (TC 1.B.17) family.</text>
</comment>
<dbReference type="AlphaFoldDB" id="A0A2V1P1I3"/>
<keyword evidence="4" id="KW-1134">Transmembrane beta strand</keyword>
<sequence>MILRRLASSVAMVLALAGAGQAESMADALADSYENSGLLDQNRALLRAADEDVAQSLAALRPIVNWSANYNWVNNDQTAGLSLADQITATFEVAFSLLIYDSGASQFRTEAAKALVLQTREQLVGIEQDVLLRAATSYMNVRRNSEFVALRKSNLRLIREELRAARDRFEVGEITRTDVSLAEARLAAAQSSLAAAEGALAQSIEEFRAAVGRAPGNLQVVSAAPVDRGPEAARGFALQNHPSIAAAQQGVTAAELSIKAAEAALGPSVSLRGGVTLDEEADTTESLGLTISGPIYSGGQLASAIRRAAAQRDAARASLHVTGQSVAQSVGNAFAQLRVARASSEASELQIRAAETAFRGVREEATLGARTTLDVLNAEQELLDARANAISAQADEVIASYQVLAAMGLLTAEHLGLAVQTYDPAAYYNMVKDAPAGLSQQGRALDRVLQSIGE</sequence>
<protein>
    <submittedName>
        <fullName evidence="9">Transporter</fullName>
    </submittedName>
</protein>
<accession>A0A2V1P1I3</accession>
<evidence type="ECO:0000256" key="1">
    <source>
        <dbReference type="ARBA" id="ARBA00004442"/>
    </source>
</evidence>
<dbReference type="InterPro" id="IPR003423">
    <property type="entry name" value="OMP_efflux"/>
</dbReference>
<organism evidence="9 10">
    <name type="scientific">Salibaculum griseiflavum</name>
    <dbReference type="NCBI Taxonomy" id="1914409"/>
    <lineage>
        <taxon>Bacteria</taxon>
        <taxon>Pseudomonadati</taxon>
        <taxon>Pseudomonadota</taxon>
        <taxon>Alphaproteobacteria</taxon>
        <taxon>Rhodobacterales</taxon>
        <taxon>Roseobacteraceae</taxon>
        <taxon>Salibaculum</taxon>
    </lineage>
</organism>
<keyword evidence="10" id="KW-1185">Reference proteome</keyword>
<evidence type="ECO:0000256" key="6">
    <source>
        <dbReference type="ARBA" id="ARBA00023136"/>
    </source>
</evidence>
<keyword evidence="5" id="KW-0812">Transmembrane</keyword>
<dbReference type="GO" id="GO:0015288">
    <property type="term" value="F:porin activity"/>
    <property type="evidence" value="ECO:0007669"/>
    <property type="project" value="TreeGrafter"/>
</dbReference>
<dbReference type="OrthoDB" id="9789368at2"/>
<keyword evidence="7" id="KW-0998">Cell outer membrane</keyword>
<dbReference type="GO" id="GO:0015562">
    <property type="term" value="F:efflux transmembrane transporter activity"/>
    <property type="evidence" value="ECO:0007669"/>
    <property type="project" value="InterPro"/>
</dbReference>
<dbReference type="PANTHER" id="PTHR30026:SF22">
    <property type="entry name" value="OUTER MEMBRANE EFFLUX PROTEIN"/>
    <property type="match status" value="1"/>
</dbReference>
<dbReference type="InterPro" id="IPR010130">
    <property type="entry name" value="T1SS_OMP_TolC"/>
</dbReference>